<evidence type="ECO:0000313" key="2">
    <source>
        <dbReference type="EMBL" id="GME76666.1"/>
    </source>
</evidence>
<accession>A0A9W6T5Y7</accession>
<dbReference type="PANTHER" id="PTHR11158">
    <property type="entry name" value="MSF1/PX19 RELATED"/>
    <property type="match status" value="1"/>
</dbReference>
<dbReference type="InterPro" id="IPR037365">
    <property type="entry name" value="Slowmo/Ups"/>
</dbReference>
<name>A0A9W6T5Y7_CANBO</name>
<evidence type="ECO:0000259" key="1">
    <source>
        <dbReference type="PROSITE" id="PS50904"/>
    </source>
</evidence>
<comment type="caution">
    <text evidence="2">The sequence shown here is derived from an EMBL/GenBank/DDBJ whole genome shotgun (WGS) entry which is preliminary data.</text>
</comment>
<organism evidence="2 3">
    <name type="scientific">Candida boidinii</name>
    <name type="common">Yeast</name>
    <dbReference type="NCBI Taxonomy" id="5477"/>
    <lineage>
        <taxon>Eukaryota</taxon>
        <taxon>Fungi</taxon>
        <taxon>Dikarya</taxon>
        <taxon>Ascomycota</taxon>
        <taxon>Saccharomycotina</taxon>
        <taxon>Pichiomycetes</taxon>
        <taxon>Pichiales</taxon>
        <taxon>Pichiaceae</taxon>
        <taxon>Ogataea</taxon>
        <taxon>Ogataea/Candida clade</taxon>
    </lineage>
</organism>
<dbReference type="InterPro" id="IPR006797">
    <property type="entry name" value="PRELI/MSF1_dom"/>
</dbReference>
<sequence length="182" mass="21233">MVLFQKNTHTFKHDFETATLAYFNRYPNPFASHVLSTDTIEKFIDEQGKLHQTKLIWKTGRLPKWVKPFLGKISRSLIIEKSIVDPVNKTMKTYTSNLDHTSIIRIEEFTKYQYDSDENVTKSTCTVKFSSGFKGFGVKDRIEKWSYSKFAENLSRSREGLKFVMDGLRERLNPANRLPLPN</sequence>
<evidence type="ECO:0000313" key="3">
    <source>
        <dbReference type="Proteomes" id="UP001165120"/>
    </source>
</evidence>
<keyword evidence="3" id="KW-1185">Reference proteome</keyword>
<dbReference type="PROSITE" id="PS50904">
    <property type="entry name" value="PRELI_MSF1"/>
    <property type="match status" value="1"/>
</dbReference>
<dbReference type="Proteomes" id="UP001165120">
    <property type="component" value="Unassembled WGS sequence"/>
</dbReference>
<reference evidence="2" key="1">
    <citation type="submission" date="2023-04" db="EMBL/GenBank/DDBJ databases">
        <title>Candida boidinii NBRC 10035.</title>
        <authorList>
            <person name="Ichikawa N."/>
            <person name="Sato H."/>
            <person name="Tonouchi N."/>
        </authorList>
    </citation>
    <scope>NUCLEOTIDE SEQUENCE</scope>
    <source>
        <strain evidence="2">NBRC 10035</strain>
    </source>
</reference>
<gene>
    <name evidence="2" type="ORF">Cboi02_000526600</name>
</gene>
<dbReference type="GO" id="GO:0005758">
    <property type="term" value="C:mitochondrial intermembrane space"/>
    <property type="evidence" value="ECO:0007669"/>
    <property type="project" value="InterPro"/>
</dbReference>
<proteinExistence type="predicted"/>
<dbReference type="EMBL" id="BSXN01002461">
    <property type="protein sequence ID" value="GME76666.1"/>
    <property type="molecule type" value="Genomic_DNA"/>
</dbReference>
<dbReference type="AlphaFoldDB" id="A0A9W6T5Y7"/>
<protein>
    <submittedName>
        <fullName evidence="2">Unnamed protein product</fullName>
    </submittedName>
</protein>
<dbReference type="OrthoDB" id="341300at2759"/>
<dbReference type="Pfam" id="PF04707">
    <property type="entry name" value="PRELI"/>
    <property type="match status" value="1"/>
</dbReference>
<feature type="domain" description="PRELI/MSF1" evidence="1">
    <location>
        <begin position="1"/>
        <end position="173"/>
    </location>
</feature>